<dbReference type="Pfam" id="PF00147">
    <property type="entry name" value="Fibrinogen_C"/>
    <property type="match status" value="1"/>
</dbReference>
<keyword evidence="2" id="KW-1185">Reference proteome</keyword>
<dbReference type="PANTHER" id="PTHR19143:SF394">
    <property type="entry name" value="ANGIOPOIETIN-RELATED PROTEIN 3-LIKE"/>
    <property type="match status" value="1"/>
</dbReference>
<dbReference type="PANTHER" id="PTHR19143">
    <property type="entry name" value="FIBRINOGEN/TENASCIN/ANGIOPOEITIN"/>
    <property type="match status" value="1"/>
</dbReference>
<dbReference type="EMBL" id="CAIIXF020000011">
    <property type="protein sequence ID" value="CAH1799952.1"/>
    <property type="molecule type" value="Genomic_DNA"/>
</dbReference>
<reference evidence="1" key="1">
    <citation type="submission" date="2022-03" db="EMBL/GenBank/DDBJ databases">
        <authorList>
            <person name="Martin C."/>
        </authorList>
    </citation>
    <scope>NUCLEOTIDE SEQUENCE</scope>
</reference>
<dbReference type="GO" id="GO:0005615">
    <property type="term" value="C:extracellular space"/>
    <property type="evidence" value="ECO:0007669"/>
    <property type="project" value="TreeGrafter"/>
</dbReference>
<dbReference type="InterPro" id="IPR014716">
    <property type="entry name" value="Fibrinogen_a/b/g_C_1"/>
</dbReference>
<organism evidence="1 2">
    <name type="scientific">Owenia fusiformis</name>
    <name type="common">Polychaete worm</name>
    <dbReference type="NCBI Taxonomy" id="6347"/>
    <lineage>
        <taxon>Eukaryota</taxon>
        <taxon>Metazoa</taxon>
        <taxon>Spiralia</taxon>
        <taxon>Lophotrochozoa</taxon>
        <taxon>Annelida</taxon>
        <taxon>Polychaeta</taxon>
        <taxon>Sedentaria</taxon>
        <taxon>Canalipalpata</taxon>
        <taxon>Sabellida</taxon>
        <taxon>Oweniida</taxon>
        <taxon>Oweniidae</taxon>
        <taxon>Owenia</taxon>
    </lineage>
</organism>
<gene>
    <name evidence="1" type="ORF">OFUS_LOCUS23905</name>
</gene>
<dbReference type="Proteomes" id="UP000749559">
    <property type="component" value="Unassembled WGS sequence"/>
</dbReference>
<protein>
    <submittedName>
        <fullName evidence="1">Uncharacterized protein</fullName>
    </submittedName>
</protein>
<dbReference type="InterPro" id="IPR002181">
    <property type="entry name" value="Fibrinogen_a/b/g_C_dom"/>
</dbReference>
<comment type="caution">
    <text evidence="1">The sequence shown here is derived from an EMBL/GenBank/DDBJ whole genome shotgun (WGS) entry which is preliminary data.</text>
</comment>
<sequence>MYQQNCVTLAVVTFVLMTGLIQGQKCRRQDIRSLGNDMTSKISTLGSEVKDKIEILTTKLEDETGGISDKISILESLMEDANGDDKSAFGSIIDQLAQLESTLSALVANKDCIQAQDGPSKILTKTGKSVEANCENGWLVIAHRFNGKVLFDRTWIEYKNGFGSRLSEYFVGFEAILSALKRGEYMIRFDLVGWKNEHGHAEYATFSVSDENDGYKLNVTGYNFTGTSNIDDYLSGLNGRPFSTLDNRKEDEQCPIYRRGPWWHGARGCGDSNLFSVYANDPKCDENYSCMFWYGFPRDITKFPPYPLDYSLKEMKMKIRPAYNV</sequence>
<dbReference type="InterPro" id="IPR050373">
    <property type="entry name" value="Fibrinogen_C-term_domain"/>
</dbReference>
<dbReference type="Gene3D" id="3.90.215.10">
    <property type="entry name" value="Gamma Fibrinogen, chain A, domain 1"/>
    <property type="match status" value="1"/>
</dbReference>
<evidence type="ECO:0000313" key="1">
    <source>
        <dbReference type="EMBL" id="CAH1799952.1"/>
    </source>
</evidence>
<proteinExistence type="predicted"/>
<dbReference type="AlphaFoldDB" id="A0A8J1XIP5"/>
<dbReference type="InterPro" id="IPR036056">
    <property type="entry name" value="Fibrinogen-like_C"/>
</dbReference>
<dbReference type="PROSITE" id="PS51406">
    <property type="entry name" value="FIBRINOGEN_C_2"/>
    <property type="match status" value="1"/>
</dbReference>
<dbReference type="SMART" id="SM00186">
    <property type="entry name" value="FBG"/>
    <property type="match status" value="1"/>
</dbReference>
<name>A0A8J1XIP5_OWEFU</name>
<dbReference type="OrthoDB" id="6345539at2759"/>
<dbReference type="SUPFAM" id="SSF56496">
    <property type="entry name" value="Fibrinogen C-terminal domain-like"/>
    <property type="match status" value="1"/>
</dbReference>
<evidence type="ECO:0000313" key="2">
    <source>
        <dbReference type="Proteomes" id="UP000749559"/>
    </source>
</evidence>
<accession>A0A8J1XIP5</accession>